<feature type="domain" description="CHAT" evidence="1">
    <location>
        <begin position="392"/>
        <end position="648"/>
    </location>
</feature>
<protein>
    <recommendedName>
        <fullName evidence="1">CHAT domain-containing protein</fullName>
    </recommendedName>
</protein>
<dbReference type="EMBL" id="BONC01000055">
    <property type="protein sequence ID" value="GIF59866.1"/>
    <property type="molecule type" value="Genomic_DNA"/>
</dbReference>
<accession>A0ABQ4CAR1</accession>
<comment type="caution">
    <text evidence="2">The sequence shown here is derived from an EMBL/GenBank/DDBJ whole genome shotgun (WGS) entry which is preliminary data.</text>
</comment>
<reference evidence="2 3" key="1">
    <citation type="submission" date="2021-01" db="EMBL/GenBank/DDBJ databases">
        <title>Whole genome shotgun sequence of Asanoa iriomotensis NBRC 100142.</title>
        <authorList>
            <person name="Komaki H."/>
            <person name="Tamura T."/>
        </authorList>
    </citation>
    <scope>NUCLEOTIDE SEQUENCE [LARGE SCALE GENOMIC DNA]</scope>
    <source>
        <strain evidence="2 3">NBRC 100142</strain>
    </source>
</reference>
<evidence type="ECO:0000259" key="1">
    <source>
        <dbReference type="Pfam" id="PF12770"/>
    </source>
</evidence>
<proteinExistence type="predicted"/>
<evidence type="ECO:0000313" key="3">
    <source>
        <dbReference type="Proteomes" id="UP000624325"/>
    </source>
</evidence>
<dbReference type="InterPro" id="IPR024983">
    <property type="entry name" value="CHAT_dom"/>
</dbReference>
<dbReference type="RefSeq" id="WP_203706691.1">
    <property type="nucleotide sequence ID" value="NZ_BAAALU010000004.1"/>
</dbReference>
<dbReference type="Proteomes" id="UP000624325">
    <property type="component" value="Unassembled WGS sequence"/>
</dbReference>
<evidence type="ECO:0000313" key="2">
    <source>
        <dbReference type="EMBL" id="GIF59866.1"/>
    </source>
</evidence>
<organism evidence="2 3">
    <name type="scientific">Asanoa iriomotensis</name>
    <dbReference type="NCBI Taxonomy" id="234613"/>
    <lineage>
        <taxon>Bacteria</taxon>
        <taxon>Bacillati</taxon>
        <taxon>Actinomycetota</taxon>
        <taxon>Actinomycetes</taxon>
        <taxon>Micromonosporales</taxon>
        <taxon>Micromonosporaceae</taxon>
        <taxon>Asanoa</taxon>
    </lineage>
</organism>
<gene>
    <name evidence="2" type="ORF">Air01nite_59610</name>
</gene>
<dbReference type="Pfam" id="PF12770">
    <property type="entry name" value="CHAT"/>
    <property type="match status" value="1"/>
</dbReference>
<sequence length="659" mass="69745">MSDAFQVPLIVAADADKPRLAGMIGDLRAELLASDIDATTIRLMVPPPAQRSGPAAAVAGLALAIKPSAAGIRLLVRVIASWLRRQPTDVTIEIDGRRFSGHLTGGDHEALVEAYLARIAPRESSRPVVPVDAEPVGALPLHPPDDWGTPPLDLSPGRYWPATVTQQSTPPQSSGGSAKRLLTGSIPARAPLGDEISLIVRVVLEDSPNLGPFASALAAFDVPPGGAELTVVLESRAGLAPVGPVQQRLLVPPVGDSAPVRFALRSTDVGLHPLTVTAWAGGTYVGALELQVSIGRDTAVVDSGAHAADLPALSGRQGEATLQVLVNNGQYMFQLLAGDDLFDTVPGDKLTEDPAAAVQRARDALGRIARGARASGYTAPNAVSLMRNLGVGLWDAMIPRELQEQFWSIRDRITMFTIASTMDAVPWEMVYPKSATHDYGFLVEQFPVLRRMHRHRSPHIGLTDARFVVPPGAPSNADVEVERIRSVLGVPEDGRTIVDLEQLLGLIESGDAGLLHFACHNAFDAAAGSAIGMNGGAFVPDLLNTAVVAEALRERAPLVFLNACTSAADVPRYTDMMGFASQFMKAGAGAFVGTLWDVRSEPAGRFAEDFYARLRTVPLGEAAFAARKSLRESDSADPTWLAYTIFGDPAAMSRSGGTP</sequence>
<keyword evidence="3" id="KW-1185">Reference proteome</keyword>
<dbReference type="Gene3D" id="3.40.50.1460">
    <property type="match status" value="1"/>
</dbReference>
<name>A0ABQ4CAR1_9ACTN</name>